<protein>
    <submittedName>
        <fullName evidence="2">Metallophosphoesterase</fullName>
    </submittedName>
</protein>
<dbReference type="AlphaFoldDB" id="A0A7C8LCZ1"/>
<dbReference type="OrthoDB" id="9783591at2"/>
<feature type="domain" description="Calcineurin-like phosphoesterase" evidence="1">
    <location>
        <begin position="3"/>
        <end position="167"/>
    </location>
</feature>
<evidence type="ECO:0000259" key="1">
    <source>
        <dbReference type="Pfam" id="PF00149"/>
    </source>
</evidence>
<dbReference type="InterPro" id="IPR051693">
    <property type="entry name" value="UPF0046_metallophosphoest"/>
</dbReference>
<dbReference type="Pfam" id="PF00149">
    <property type="entry name" value="Metallophos"/>
    <property type="match status" value="1"/>
</dbReference>
<dbReference type="EMBL" id="WSLF01000004">
    <property type="protein sequence ID" value="KAE9635017.1"/>
    <property type="molecule type" value="Genomic_DNA"/>
</dbReference>
<gene>
    <name evidence="2" type="ORF">GND95_06825</name>
</gene>
<organism evidence="2 3">
    <name type="scientific">Defluviitalea raffinosedens</name>
    <dbReference type="NCBI Taxonomy" id="1450156"/>
    <lineage>
        <taxon>Bacteria</taxon>
        <taxon>Bacillati</taxon>
        <taxon>Bacillota</taxon>
        <taxon>Clostridia</taxon>
        <taxon>Lachnospirales</taxon>
        <taxon>Defluviitaleaceae</taxon>
        <taxon>Defluviitalea</taxon>
    </lineage>
</organism>
<comment type="caution">
    <text evidence="2">The sequence shown here is derived from an EMBL/GenBank/DDBJ whole genome shotgun (WGS) entry which is preliminary data.</text>
</comment>
<sequence>MKILIVGDKESRYIWDHFDRERFKDINLILSSGDLKPEYLSFLVTMIKAPLFYVHGNHDGRYIYKEPQGCTSIDNQLVVYNNIRILGLGGSQNYNNGNFQYTEKEMTLRIKKLKKALKKHHGFDILLTHAPAYGLGDGDDLCHRGFQAFVDLLDQYSPKYFIHGHQHLNYGRQTRFRTYKNTSIINSYEYYILEY</sequence>
<dbReference type="SUPFAM" id="SSF56300">
    <property type="entry name" value="Metallo-dependent phosphatases"/>
    <property type="match status" value="1"/>
</dbReference>
<evidence type="ECO:0000313" key="3">
    <source>
        <dbReference type="Proteomes" id="UP000483018"/>
    </source>
</evidence>
<name>A0A7C8LCZ1_9FIRM</name>
<accession>A0A7C8LCZ1</accession>
<evidence type="ECO:0000313" key="2">
    <source>
        <dbReference type="EMBL" id="KAE9635017.1"/>
    </source>
</evidence>
<keyword evidence="3" id="KW-1185">Reference proteome</keyword>
<dbReference type="Gene3D" id="3.60.21.10">
    <property type="match status" value="1"/>
</dbReference>
<dbReference type="PANTHER" id="PTHR12905">
    <property type="entry name" value="METALLOPHOSPHOESTERASE"/>
    <property type="match status" value="1"/>
</dbReference>
<dbReference type="Proteomes" id="UP000483018">
    <property type="component" value="Unassembled WGS sequence"/>
</dbReference>
<reference evidence="2 3" key="1">
    <citation type="submission" date="2019-12" db="EMBL/GenBank/DDBJ databases">
        <title>Defluviitalea raffinosedens, isolated from a biogas fermenter, genome sequencing and characterization.</title>
        <authorList>
            <person name="Rettenmaier R."/>
            <person name="Schneider M."/>
            <person name="Neuhaus K."/>
            <person name="Liebl W."/>
            <person name="Zverlov V."/>
        </authorList>
    </citation>
    <scope>NUCLEOTIDE SEQUENCE [LARGE SCALE GENOMIC DNA]</scope>
    <source>
        <strain evidence="2 3">249c-K6</strain>
    </source>
</reference>
<proteinExistence type="predicted"/>
<dbReference type="RefSeq" id="WP_158740103.1">
    <property type="nucleotide sequence ID" value="NZ_JAFBEP010000024.1"/>
</dbReference>
<dbReference type="GO" id="GO:0016787">
    <property type="term" value="F:hydrolase activity"/>
    <property type="evidence" value="ECO:0007669"/>
    <property type="project" value="InterPro"/>
</dbReference>
<dbReference type="InterPro" id="IPR004843">
    <property type="entry name" value="Calcineurin-like_PHP"/>
</dbReference>
<dbReference type="InterPro" id="IPR029052">
    <property type="entry name" value="Metallo-depent_PP-like"/>
</dbReference>
<dbReference type="PANTHER" id="PTHR12905:SF0">
    <property type="entry name" value="CALCINEURIN-LIKE PHOSPHOESTERASE DOMAIN-CONTAINING PROTEIN"/>
    <property type="match status" value="1"/>
</dbReference>